<feature type="transmembrane region" description="Helical" evidence="1">
    <location>
        <begin position="172"/>
        <end position="191"/>
    </location>
</feature>
<feature type="transmembrane region" description="Helical" evidence="1">
    <location>
        <begin position="107"/>
        <end position="126"/>
    </location>
</feature>
<evidence type="ECO:0000313" key="2">
    <source>
        <dbReference type="EMBL" id="MBL6818105.1"/>
    </source>
</evidence>
<evidence type="ECO:0000256" key="1">
    <source>
        <dbReference type="SAM" id="Phobius"/>
    </source>
</evidence>
<name>A0A937I7P0_9GAMM</name>
<keyword evidence="1" id="KW-0472">Membrane</keyword>
<protein>
    <recommendedName>
        <fullName evidence="4">MFS transporter</fullName>
    </recommendedName>
</protein>
<dbReference type="PANTHER" id="PTHR43596:SF1">
    <property type="entry name" value="ADP,ATP CARRIER PROTEIN"/>
    <property type="match status" value="1"/>
</dbReference>
<comment type="caution">
    <text evidence="2">The sequence shown here is derived from an EMBL/GenBank/DDBJ whole genome shotgun (WGS) entry which is preliminary data.</text>
</comment>
<sequence>MKLKNTILTSFLFFLVLSSWYVLRAVRNEMAVENYGQDFLLILLSITAITMLIVNPIYSWIASRTNYKKIIIYCYSFLILNLFIFIFYSRSLEESDISQAIWLGRVFYVWCNIYSFFVVSIFWVLVINIFRDDKSRKLYGFIMAGGSLGAIFGSEVSVRLSESFTNYGLELFAFSSSLLLFLAIIVALYIVHSNNSEVLIKKVGGNWSDALANIISKREVRSVALYSWLFTGLMTVQWISAIPIIESYSDLSADRIELFARIEQLVSPLTLITQLFFTYLVISFLGISSILIIYGFLFVIVFLLYGFFPSVGIVVFAQALLRVFEYGFNKPSREIIYSQLKKHDRYKSTVFIDTFITRFGDLTGSLFMFIGKFAAISVSIMPLLAIPFAGLFSVTGYKISKNFEEESKNP</sequence>
<evidence type="ECO:0008006" key="4">
    <source>
        <dbReference type="Google" id="ProtNLM"/>
    </source>
</evidence>
<keyword evidence="1" id="KW-1133">Transmembrane helix</keyword>
<dbReference type="Proteomes" id="UP000711391">
    <property type="component" value="Unassembled WGS sequence"/>
</dbReference>
<reference evidence="2" key="1">
    <citation type="submission" date="2020-10" db="EMBL/GenBank/DDBJ databases">
        <title>Microbiome of the Black Sea water column analyzed by genome centric metagenomics.</title>
        <authorList>
            <person name="Cabello-Yeves P.J."/>
            <person name="Callieri C."/>
            <person name="Picazo A."/>
            <person name="Mehrshad M."/>
            <person name="Haro-Moreno J.M."/>
            <person name="Roda-Garcia J."/>
            <person name="Dzembekova N."/>
            <person name="Slabakova V."/>
            <person name="Slabakova N."/>
            <person name="Moncheva S."/>
            <person name="Rodriguez-Valera F."/>
        </authorList>
    </citation>
    <scope>NUCLEOTIDE SEQUENCE</scope>
    <source>
        <strain evidence="2">BS307-5m-G50</strain>
    </source>
</reference>
<feature type="transmembrane region" description="Helical" evidence="1">
    <location>
        <begin position="70"/>
        <end position="87"/>
    </location>
</feature>
<feature type="transmembrane region" description="Helical" evidence="1">
    <location>
        <begin position="138"/>
        <end position="160"/>
    </location>
</feature>
<organism evidence="2 3">
    <name type="scientific">SAR86 cluster bacterium</name>
    <dbReference type="NCBI Taxonomy" id="2030880"/>
    <lineage>
        <taxon>Bacteria</taxon>
        <taxon>Pseudomonadati</taxon>
        <taxon>Pseudomonadota</taxon>
        <taxon>Gammaproteobacteria</taxon>
        <taxon>SAR86 cluster</taxon>
    </lineage>
</organism>
<evidence type="ECO:0000313" key="3">
    <source>
        <dbReference type="Proteomes" id="UP000711391"/>
    </source>
</evidence>
<dbReference type="InterPro" id="IPR036259">
    <property type="entry name" value="MFS_trans_sf"/>
</dbReference>
<accession>A0A937I7P0</accession>
<dbReference type="SUPFAM" id="SSF103473">
    <property type="entry name" value="MFS general substrate transporter"/>
    <property type="match status" value="1"/>
</dbReference>
<feature type="transmembrane region" description="Helical" evidence="1">
    <location>
        <begin position="223"/>
        <end position="245"/>
    </location>
</feature>
<feature type="transmembrane region" description="Helical" evidence="1">
    <location>
        <begin position="294"/>
        <end position="321"/>
    </location>
</feature>
<dbReference type="Gene3D" id="1.20.1250.20">
    <property type="entry name" value="MFS general substrate transporter like domains"/>
    <property type="match status" value="1"/>
</dbReference>
<dbReference type="PANTHER" id="PTHR43596">
    <property type="entry name" value="ADP,ATP CARRIER PROTEIN"/>
    <property type="match status" value="1"/>
</dbReference>
<dbReference type="EMBL" id="JADHQD010000006">
    <property type="protein sequence ID" value="MBL6818105.1"/>
    <property type="molecule type" value="Genomic_DNA"/>
</dbReference>
<gene>
    <name evidence="2" type="ORF">ISQ64_01715</name>
</gene>
<dbReference type="AlphaFoldDB" id="A0A937I7P0"/>
<proteinExistence type="predicted"/>
<feature type="transmembrane region" description="Helical" evidence="1">
    <location>
        <begin position="40"/>
        <end position="58"/>
    </location>
</feature>
<feature type="transmembrane region" description="Helical" evidence="1">
    <location>
        <begin position="366"/>
        <end position="392"/>
    </location>
</feature>
<feature type="transmembrane region" description="Helical" evidence="1">
    <location>
        <begin position="265"/>
        <end position="287"/>
    </location>
</feature>
<keyword evidence="1" id="KW-0812">Transmembrane</keyword>